<feature type="domain" description="Pyruvate carboxyltransferase" evidence="2">
    <location>
        <begin position="1"/>
        <end position="79"/>
    </location>
</feature>
<dbReference type="OrthoDB" id="441172at2759"/>
<dbReference type="InterPro" id="IPR005024">
    <property type="entry name" value="Snf7_fam"/>
</dbReference>
<evidence type="ECO:0000313" key="4">
    <source>
        <dbReference type="Proteomes" id="UP001165083"/>
    </source>
</evidence>
<dbReference type="Proteomes" id="UP001165083">
    <property type="component" value="Unassembled WGS sequence"/>
</dbReference>
<feature type="compositionally biased region" description="Low complexity" evidence="1">
    <location>
        <begin position="62"/>
        <end position="72"/>
    </location>
</feature>
<gene>
    <name evidence="3" type="ORF">Plil01_001278000</name>
</gene>
<keyword evidence="4" id="KW-1185">Reference proteome</keyword>
<name>A0A9W6UBJ4_9STRA</name>
<evidence type="ECO:0000256" key="1">
    <source>
        <dbReference type="SAM" id="MobiDB-lite"/>
    </source>
</evidence>
<dbReference type="GO" id="GO:0003824">
    <property type="term" value="F:catalytic activity"/>
    <property type="evidence" value="ECO:0007669"/>
    <property type="project" value="InterPro"/>
</dbReference>
<dbReference type="AlphaFoldDB" id="A0A9W6UBJ4"/>
<accession>A0A9W6UBJ4</accession>
<feature type="region of interest" description="Disordered" evidence="1">
    <location>
        <begin position="41"/>
        <end position="72"/>
    </location>
</feature>
<dbReference type="GO" id="GO:0007034">
    <property type="term" value="P:vacuolar transport"/>
    <property type="evidence" value="ECO:0007669"/>
    <property type="project" value="InterPro"/>
</dbReference>
<proteinExistence type="predicted"/>
<dbReference type="EMBL" id="BSXW01000810">
    <property type="protein sequence ID" value="GMF30011.1"/>
    <property type="molecule type" value="Genomic_DNA"/>
</dbReference>
<evidence type="ECO:0000313" key="3">
    <source>
        <dbReference type="EMBL" id="GMF30011.1"/>
    </source>
</evidence>
<dbReference type="InterPro" id="IPR000891">
    <property type="entry name" value="PYR_CT"/>
</dbReference>
<sequence length="304" mass="31918">MLQATKEAVPVERLAVHFHNTYGQALSNILIALQRRAGASHVQGQGGAGPQERARPAQEVPGATGHRGQAAARQRQAAAAGRQEGASMVCCGGWGWRFDGLRSAAQDRAKLALKLKKFKEQQMQQADEHLIQVLGMLDTVEWETQQLQVFEGLKAGNSILNAIHKVRTGFCKNKLQGADKMLVVAAGDDGGSSGGADAGDGRSTGDGECSLTVEDEDAVLSELAEIEKLEADALAAAMPEAPTAALETGTERISSLSSTWPSANEALLAADISVEVPTATAAEENTKSKSRAVKNKKEAVAILG</sequence>
<dbReference type="PROSITE" id="PS50991">
    <property type="entry name" value="PYR_CT"/>
    <property type="match status" value="1"/>
</dbReference>
<organism evidence="3 4">
    <name type="scientific">Phytophthora lilii</name>
    <dbReference type="NCBI Taxonomy" id="2077276"/>
    <lineage>
        <taxon>Eukaryota</taxon>
        <taxon>Sar</taxon>
        <taxon>Stramenopiles</taxon>
        <taxon>Oomycota</taxon>
        <taxon>Peronosporomycetes</taxon>
        <taxon>Peronosporales</taxon>
        <taxon>Peronosporaceae</taxon>
        <taxon>Phytophthora</taxon>
    </lineage>
</organism>
<protein>
    <submittedName>
        <fullName evidence="3">Unnamed protein product</fullName>
    </submittedName>
</protein>
<comment type="caution">
    <text evidence="3">The sequence shown here is derived from an EMBL/GenBank/DDBJ whole genome shotgun (WGS) entry which is preliminary data.</text>
</comment>
<dbReference type="InterPro" id="IPR013785">
    <property type="entry name" value="Aldolase_TIM"/>
</dbReference>
<reference evidence="3" key="1">
    <citation type="submission" date="2023-04" db="EMBL/GenBank/DDBJ databases">
        <title>Phytophthora lilii NBRC 32176.</title>
        <authorList>
            <person name="Ichikawa N."/>
            <person name="Sato H."/>
            <person name="Tonouchi N."/>
        </authorList>
    </citation>
    <scope>NUCLEOTIDE SEQUENCE</scope>
    <source>
        <strain evidence="3">NBRC 32176</strain>
    </source>
</reference>
<dbReference type="Gene3D" id="3.20.20.70">
    <property type="entry name" value="Aldolase class I"/>
    <property type="match status" value="1"/>
</dbReference>
<evidence type="ECO:0000259" key="2">
    <source>
        <dbReference type="PROSITE" id="PS50991"/>
    </source>
</evidence>
<dbReference type="Pfam" id="PF03357">
    <property type="entry name" value="Snf7"/>
    <property type="match status" value="1"/>
</dbReference>